<dbReference type="Pfam" id="PF13855">
    <property type="entry name" value="LRR_8"/>
    <property type="match status" value="1"/>
</dbReference>
<organism evidence="9 10">
    <name type="scientific">Acorus gramineus</name>
    <name type="common">Dwarf sweet flag</name>
    <dbReference type="NCBI Taxonomy" id="55184"/>
    <lineage>
        <taxon>Eukaryota</taxon>
        <taxon>Viridiplantae</taxon>
        <taxon>Streptophyta</taxon>
        <taxon>Embryophyta</taxon>
        <taxon>Tracheophyta</taxon>
        <taxon>Spermatophyta</taxon>
        <taxon>Magnoliopsida</taxon>
        <taxon>Liliopsida</taxon>
        <taxon>Acoraceae</taxon>
        <taxon>Acorus</taxon>
    </lineage>
</organism>
<dbReference type="Gene3D" id="3.80.10.10">
    <property type="entry name" value="Ribonuclease Inhibitor"/>
    <property type="match status" value="1"/>
</dbReference>
<dbReference type="InterPro" id="IPR001611">
    <property type="entry name" value="Leu-rich_rpt"/>
</dbReference>
<evidence type="ECO:0000313" key="10">
    <source>
        <dbReference type="Proteomes" id="UP001179952"/>
    </source>
</evidence>
<dbReference type="Proteomes" id="UP001179952">
    <property type="component" value="Unassembled WGS sequence"/>
</dbReference>
<evidence type="ECO:0000256" key="8">
    <source>
        <dbReference type="ARBA" id="ARBA00023180"/>
    </source>
</evidence>
<accession>A0AAV9A9K6</accession>
<keyword evidence="8" id="KW-0325">Glycoprotein</keyword>
<reference evidence="9" key="1">
    <citation type="journal article" date="2023" name="Nat. Commun.">
        <title>Diploid and tetraploid genomes of Acorus and the evolution of monocots.</title>
        <authorList>
            <person name="Ma L."/>
            <person name="Liu K.W."/>
            <person name="Li Z."/>
            <person name="Hsiao Y.Y."/>
            <person name="Qi Y."/>
            <person name="Fu T."/>
            <person name="Tang G.D."/>
            <person name="Zhang D."/>
            <person name="Sun W.H."/>
            <person name="Liu D.K."/>
            <person name="Li Y."/>
            <person name="Chen G.Z."/>
            <person name="Liu X.D."/>
            <person name="Liao X.Y."/>
            <person name="Jiang Y.T."/>
            <person name="Yu X."/>
            <person name="Hao Y."/>
            <person name="Huang J."/>
            <person name="Zhao X.W."/>
            <person name="Ke S."/>
            <person name="Chen Y.Y."/>
            <person name="Wu W.L."/>
            <person name="Hsu J.L."/>
            <person name="Lin Y.F."/>
            <person name="Huang M.D."/>
            <person name="Li C.Y."/>
            <person name="Huang L."/>
            <person name="Wang Z.W."/>
            <person name="Zhao X."/>
            <person name="Zhong W.Y."/>
            <person name="Peng D.H."/>
            <person name="Ahmad S."/>
            <person name="Lan S."/>
            <person name="Zhang J.S."/>
            <person name="Tsai W.C."/>
            <person name="Van de Peer Y."/>
            <person name="Liu Z.J."/>
        </authorList>
    </citation>
    <scope>NUCLEOTIDE SEQUENCE</scope>
    <source>
        <strain evidence="9">SCP</strain>
    </source>
</reference>
<evidence type="ECO:0000256" key="5">
    <source>
        <dbReference type="ARBA" id="ARBA00022737"/>
    </source>
</evidence>
<comment type="subcellular location">
    <subcellularLocation>
        <location evidence="1">Membrane</location>
        <topology evidence="1">Single-pass membrane protein</topology>
    </subcellularLocation>
</comment>
<protein>
    <submittedName>
        <fullName evidence="9">Uncharacterized protein</fullName>
    </submittedName>
</protein>
<evidence type="ECO:0000256" key="2">
    <source>
        <dbReference type="ARBA" id="ARBA00009592"/>
    </source>
</evidence>
<keyword evidence="10" id="KW-1185">Reference proteome</keyword>
<comment type="caution">
    <text evidence="9">The sequence shown here is derived from an EMBL/GenBank/DDBJ whole genome shotgun (WGS) entry which is preliminary data.</text>
</comment>
<reference evidence="9" key="2">
    <citation type="submission" date="2023-06" db="EMBL/GenBank/DDBJ databases">
        <authorList>
            <person name="Ma L."/>
            <person name="Liu K.-W."/>
            <person name="Li Z."/>
            <person name="Hsiao Y.-Y."/>
            <person name="Qi Y."/>
            <person name="Fu T."/>
            <person name="Tang G."/>
            <person name="Zhang D."/>
            <person name="Sun W.-H."/>
            <person name="Liu D.-K."/>
            <person name="Li Y."/>
            <person name="Chen G.-Z."/>
            <person name="Liu X.-D."/>
            <person name="Liao X.-Y."/>
            <person name="Jiang Y.-T."/>
            <person name="Yu X."/>
            <person name="Hao Y."/>
            <person name="Huang J."/>
            <person name="Zhao X.-W."/>
            <person name="Ke S."/>
            <person name="Chen Y.-Y."/>
            <person name="Wu W.-L."/>
            <person name="Hsu J.-L."/>
            <person name="Lin Y.-F."/>
            <person name="Huang M.-D."/>
            <person name="Li C.-Y."/>
            <person name="Huang L."/>
            <person name="Wang Z.-W."/>
            <person name="Zhao X."/>
            <person name="Zhong W.-Y."/>
            <person name="Peng D.-H."/>
            <person name="Ahmad S."/>
            <person name="Lan S."/>
            <person name="Zhang J.-S."/>
            <person name="Tsai W.-C."/>
            <person name="Van De Peer Y."/>
            <person name="Liu Z.-J."/>
        </authorList>
    </citation>
    <scope>NUCLEOTIDE SEQUENCE</scope>
    <source>
        <strain evidence="9">SCP</strain>
        <tissue evidence="9">Leaves</tissue>
    </source>
</reference>
<dbReference type="PANTHER" id="PTHR48062:SF51">
    <property type="entry name" value="LRR RECEPTOR-LIKE SERINE_THREONINE-PROTEIN KINASE ERL1"/>
    <property type="match status" value="1"/>
</dbReference>
<dbReference type="InterPro" id="IPR032675">
    <property type="entry name" value="LRR_dom_sf"/>
</dbReference>
<keyword evidence="6" id="KW-1133">Transmembrane helix</keyword>
<evidence type="ECO:0000313" key="9">
    <source>
        <dbReference type="EMBL" id="KAK1260953.1"/>
    </source>
</evidence>
<evidence type="ECO:0000256" key="1">
    <source>
        <dbReference type="ARBA" id="ARBA00004167"/>
    </source>
</evidence>
<dbReference type="FunFam" id="3.80.10.10:FF:000111">
    <property type="entry name" value="LRR receptor-like serine/threonine-protein kinase ERECTA"/>
    <property type="match status" value="1"/>
</dbReference>
<evidence type="ECO:0000256" key="4">
    <source>
        <dbReference type="ARBA" id="ARBA00022692"/>
    </source>
</evidence>
<dbReference type="PROSITE" id="PS51450">
    <property type="entry name" value="LRR"/>
    <property type="match status" value="1"/>
</dbReference>
<dbReference type="InterPro" id="IPR051502">
    <property type="entry name" value="RLP_Defense_Trigger"/>
</dbReference>
<sequence>MLDQKRESDDWYPNVTMFAQFEELIELSLNGNFFKGSLPSQLCQLQTLHTLDLSNNSLSGSIPPCLNNITFTTKGVEYYYVGIPFYLMTGVDLSMNQISGTITYEMGDLVELVSLNLSNNLLTGPFPDSFQNLENLESLDLSHNKLNGNISLRLSQLPYLASFSVAYNNLSSCIPWEGQFTTFEAGSFRGNPYLRGQLLGRNCSDGPLSDANDEQGVGELRIIECELAYSYLLPYHFWLDLWVSFTLWYSLKIGEPNGFILWTNGC</sequence>
<evidence type="ECO:0000256" key="6">
    <source>
        <dbReference type="ARBA" id="ARBA00022989"/>
    </source>
</evidence>
<dbReference type="SUPFAM" id="SSF52058">
    <property type="entry name" value="L domain-like"/>
    <property type="match status" value="1"/>
</dbReference>
<keyword evidence="5" id="KW-0677">Repeat</keyword>
<dbReference type="PRINTS" id="PR00019">
    <property type="entry name" value="LEURICHRPT"/>
</dbReference>
<proteinExistence type="inferred from homology"/>
<comment type="similarity">
    <text evidence="2">Belongs to the RLP family.</text>
</comment>
<evidence type="ECO:0000256" key="3">
    <source>
        <dbReference type="ARBA" id="ARBA00022614"/>
    </source>
</evidence>
<evidence type="ECO:0000256" key="7">
    <source>
        <dbReference type="ARBA" id="ARBA00023136"/>
    </source>
</evidence>
<dbReference type="EMBL" id="JAUJYN010000011">
    <property type="protein sequence ID" value="KAK1260953.1"/>
    <property type="molecule type" value="Genomic_DNA"/>
</dbReference>
<dbReference type="PANTHER" id="PTHR48062">
    <property type="entry name" value="RECEPTOR-LIKE PROTEIN 14"/>
    <property type="match status" value="1"/>
</dbReference>
<keyword evidence="4" id="KW-0812">Transmembrane</keyword>
<keyword evidence="7" id="KW-0472">Membrane</keyword>
<dbReference type="AlphaFoldDB" id="A0AAV9A9K6"/>
<dbReference type="GO" id="GO:0016020">
    <property type="term" value="C:membrane"/>
    <property type="evidence" value="ECO:0007669"/>
    <property type="project" value="UniProtKB-SubCell"/>
</dbReference>
<gene>
    <name evidence="9" type="ORF">QJS04_geneDACA002107</name>
</gene>
<keyword evidence="3" id="KW-0433">Leucine-rich repeat</keyword>
<dbReference type="Pfam" id="PF00560">
    <property type="entry name" value="LRR_1"/>
    <property type="match status" value="2"/>
</dbReference>
<name>A0AAV9A9K6_ACOGR</name>